<dbReference type="InterPro" id="IPR045339">
    <property type="entry name" value="DUF6534"/>
</dbReference>
<comment type="caution">
    <text evidence="3">The sequence shown here is derived from an EMBL/GenBank/DDBJ whole genome shotgun (WGS) entry which is preliminary data.</text>
</comment>
<dbReference type="PANTHER" id="PTHR40465">
    <property type="entry name" value="CHROMOSOME 1, WHOLE GENOME SHOTGUN SEQUENCE"/>
    <property type="match status" value="1"/>
</dbReference>
<evidence type="ECO:0000259" key="2">
    <source>
        <dbReference type="Pfam" id="PF20152"/>
    </source>
</evidence>
<keyword evidence="4" id="KW-1185">Reference proteome</keyword>
<name>A0A9P3UW54_LYOSH</name>
<proteinExistence type="predicted"/>
<accession>A0A9P3UW54</accession>
<sequence length="328" mass="37051">MATSSSSAMTGEDRRRAIFLLGPWLVGSCLDIFLQGALCCQFITYFSCYKSDRIRLRLTVAGLALITMLKTVHSFAIVWIMLILHFKDLSGAIKLNYTAWWQTGDSMMVATIDLYVQIFFLHRLWRVSKKNVWFIFPIAIVLCFAYVAICVATYYISIGKNGTISKWFAAHLSSVFAGDLMLTVFIAYHLLRSQRETVLPATVGLLRALVRLTFQSAAPAAFCAMLNLIFSQLYPGNDALISVAFNQMLPKLYAFSMMWTLNARHSIRAHYGDTGDTSSQRLGDVDLELRNVSHRIQVRTHSEITQHIDFNDPTRTKAHADELKPGIE</sequence>
<dbReference type="Pfam" id="PF20152">
    <property type="entry name" value="DUF6534"/>
    <property type="match status" value="1"/>
</dbReference>
<dbReference type="Proteomes" id="UP001063166">
    <property type="component" value="Unassembled WGS sequence"/>
</dbReference>
<dbReference type="EMBL" id="BRPK01000018">
    <property type="protein sequence ID" value="GLB44786.1"/>
    <property type="molecule type" value="Genomic_DNA"/>
</dbReference>
<dbReference type="OrthoDB" id="3268841at2759"/>
<feature type="transmembrane region" description="Helical" evidence="1">
    <location>
        <begin position="58"/>
        <end position="86"/>
    </location>
</feature>
<keyword evidence="1" id="KW-0472">Membrane</keyword>
<feature type="transmembrane region" description="Helical" evidence="1">
    <location>
        <begin position="24"/>
        <end position="46"/>
    </location>
</feature>
<keyword evidence="1" id="KW-0812">Transmembrane</keyword>
<evidence type="ECO:0000313" key="3">
    <source>
        <dbReference type="EMBL" id="GLB44786.1"/>
    </source>
</evidence>
<feature type="transmembrane region" description="Helical" evidence="1">
    <location>
        <begin position="106"/>
        <end position="125"/>
    </location>
</feature>
<feature type="transmembrane region" description="Helical" evidence="1">
    <location>
        <begin position="240"/>
        <end position="261"/>
    </location>
</feature>
<evidence type="ECO:0000313" key="4">
    <source>
        <dbReference type="Proteomes" id="UP001063166"/>
    </source>
</evidence>
<feature type="transmembrane region" description="Helical" evidence="1">
    <location>
        <begin position="132"/>
        <end position="156"/>
    </location>
</feature>
<dbReference type="PANTHER" id="PTHR40465:SF1">
    <property type="entry name" value="DUF6534 DOMAIN-CONTAINING PROTEIN"/>
    <property type="match status" value="1"/>
</dbReference>
<keyword evidence="1" id="KW-1133">Transmembrane helix</keyword>
<gene>
    <name evidence="3" type="ORF">LshimejAT787_1801230</name>
</gene>
<organism evidence="3 4">
    <name type="scientific">Lyophyllum shimeji</name>
    <name type="common">Hon-shimeji</name>
    <name type="synonym">Tricholoma shimeji</name>
    <dbReference type="NCBI Taxonomy" id="47721"/>
    <lineage>
        <taxon>Eukaryota</taxon>
        <taxon>Fungi</taxon>
        <taxon>Dikarya</taxon>
        <taxon>Basidiomycota</taxon>
        <taxon>Agaricomycotina</taxon>
        <taxon>Agaricomycetes</taxon>
        <taxon>Agaricomycetidae</taxon>
        <taxon>Agaricales</taxon>
        <taxon>Tricholomatineae</taxon>
        <taxon>Lyophyllaceae</taxon>
        <taxon>Lyophyllum</taxon>
    </lineage>
</organism>
<feature type="transmembrane region" description="Helical" evidence="1">
    <location>
        <begin position="212"/>
        <end position="234"/>
    </location>
</feature>
<feature type="transmembrane region" description="Helical" evidence="1">
    <location>
        <begin position="168"/>
        <end position="191"/>
    </location>
</feature>
<protein>
    <recommendedName>
        <fullName evidence="2">DUF6534 domain-containing protein</fullName>
    </recommendedName>
</protein>
<feature type="domain" description="DUF6534" evidence="2">
    <location>
        <begin position="177"/>
        <end position="266"/>
    </location>
</feature>
<dbReference type="AlphaFoldDB" id="A0A9P3UW54"/>
<reference evidence="3" key="1">
    <citation type="submission" date="2022-07" db="EMBL/GenBank/DDBJ databases">
        <title>The genome of Lyophyllum shimeji provides insight into the initial evolution of ectomycorrhizal fungal genome.</title>
        <authorList>
            <person name="Kobayashi Y."/>
            <person name="Shibata T."/>
            <person name="Hirakawa H."/>
            <person name="Shigenobu S."/>
            <person name="Nishiyama T."/>
            <person name="Yamada A."/>
            <person name="Hasebe M."/>
            <person name="Kawaguchi M."/>
        </authorList>
    </citation>
    <scope>NUCLEOTIDE SEQUENCE</scope>
    <source>
        <strain evidence="3">AT787</strain>
    </source>
</reference>
<evidence type="ECO:0000256" key="1">
    <source>
        <dbReference type="SAM" id="Phobius"/>
    </source>
</evidence>